<name>F4RAX0_MELLP</name>
<gene>
    <name evidence="4" type="ORF">MELLADRAFT_103209</name>
</gene>
<dbReference type="InterPro" id="IPR018466">
    <property type="entry name" value="Kre9/Knh1-like_N"/>
</dbReference>
<dbReference type="AlphaFoldDB" id="F4RAX0"/>
<keyword evidence="1 2" id="KW-0732">Signal</keyword>
<dbReference type="Proteomes" id="UP000001072">
    <property type="component" value="Unassembled WGS sequence"/>
</dbReference>
<proteinExistence type="predicted"/>
<sequence length="170" mass="18989">MNNFITLLFAVFSFTNFLRVSSLRILTPNQNDTIFANQLMLITWEAVPTDPLSFDIQISNNNSNLYPNGLTNYLKKSQPAYIGYLSISNLSSLVNGSGYEIRFLSMDTSTILSQSPKFNVYNSISNGSGNSYNIKNSSTSGYDQENEASTTFDQSSIYLLLFSALFVLFI</sequence>
<feature type="signal peptide" evidence="2">
    <location>
        <begin position="1"/>
        <end position="22"/>
    </location>
</feature>
<protein>
    <submittedName>
        <fullName evidence="4">Secreted protein</fullName>
    </submittedName>
</protein>
<dbReference type="VEuPathDB" id="FungiDB:MELLADRAFT_103209"/>
<evidence type="ECO:0000259" key="3">
    <source>
        <dbReference type="Pfam" id="PF10342"/>
    </source>
</evidence>
<evidence type="ECO:0000313" key="4">
    <source>
        <dbReference type="EMBL" id="EGG10703.1"/>
    </source>
</evidence>
<dbReference type="EMBL" id="GL883094">
    <property type="protein sequence ID" value="EGG10703.1"/>
    <property type="molecule type" value="Genomic_DNA"/>
</dbReference>
<feature type="domain" description="Yeast cell wall synthesis Kre9/Knh1-like N-terminal" evidence="3">
    <location>
        <begin position="27"/>
        <end position="120"/>
    </location>
</feature>
<keyword evidence="5" id="KW-1185">Reference proteome</keyword>
<dbReference type="GeneID" id="18921899"/>
<dbReference type="KEGG" id="mlr:MELLADRAFT_103209"/>
<dbReference type="Pfam" id="PF10342">
    <property type="entry name" value="Kre9_KNH"/>
    <property type="match status" value="1"/>
</dbReference>
<organism evidence="5">
    <name type="scientific">Melampsora larici-populina (strain 98AG31 / pathotype 3-4-7)</name>
    <name type="common">Poplar leaf rust fungus</name>
    <dbReference type="NCBI Taxonomy" id="747676"/>
    <lineage>
        <taxon>Eukaryota</taxon>
        <taxon>Fungi</taxon>
        <taxon>Dikarya</taxon>
        <taxon>Basidiomycota</taxon>
        <taxon>Pucciniomycotina</taxon>
        <taxon>Pucciniomycetes</taxon>
        <taxon>Pucciniales</taxon>
        <taxon>Melampsoraceae</taxon>
        <taxon>Melampsora</taxon>
    </lineage>
</organism>
<accession>F4RAX0</accession>
<dbReference type="RefSeq" id="XP_007406172.1">
    <property type="nucleotide sequence ID" value="XM_007406110.1"/>
</dbReference>
<evidence type="ECO:0000256" key="1">
    <source>
        <dbReference type="ARBA" id="ARBA00022729"/>
    </source>
</evidence>
<evidence type="ECO:0000256" key="2">
    <source>
        <dbReference type="SAM" id="SignalP"/>
    </source>
</evidence>
<reference evidence="5" key="1">
    <citation type="journal article" date="2011" name="Proc. Natl. Acad. Sci. U.S.A.">
        <title>Obligate biotrophy features unraveled by the genomic analysis of rust fungi.</title>
        <authorList>
            <person name="Duplessis S."/>
            <person name="Cuomo C.A."/>
            <person name="Lin Y.-C."/>
            <person name="Aerts A."/>
            <person name="Tisserant E."/>
            <person name="Veneault-Fourrey C."/>
            <person name="Joly D.L."/>
            <person name="Hacquard S."/>
            <person name="Amselem J."/>
            <person name="Cantarel B.L."/>
            <person name="Chiu R."/>
            <person name="Coutinho P.M."/>
            <person name="Feau N."/>
            <person name="Field M."/>
            <person name="Frey P."/>
            <person name="Gelhaye E."/>
            <person name="Goldberg J."/>
            <person name="Grabherr M.G."/>
            <person name="Kodira C.D."/>
            <person name="Kohler A."/>
            <person name="Kuees U."/>
            <person name="Lindquist E.A."/>
            <person name="Lucas S.M."/>
            <person name="Mago R."/>
            <person name="Mauceli E."/>
            <person name="Morin E."/>
            <person name="Murat C."/>
            <person name="Pangilinan J.L."/>
            <person name="Park R."/>
            <person name="Pearson M."/>
            <person name="Quesneville H."/>
            <person name="Rouhier N."/>
            <person name="Sakthikumar S."/>
            <person name="Salamov A.A."/>
            <person name="Schmutz J."/>
            <person name="Selles B."/>
            <person name="Shapiro H."/>
            <person name="Tanguay P."/>
            <person name="Tuskan G.A."/>
            <person name="Henrissat B."/>
            <person name="Van de Peer Y."/>
            <person name="Rouze P."/>
            <person name="Ellis J.G."/>
            <person name="Dodds P.N."/>
            <person name="Schein J.E."/>
            <person name="Zhong S."/>
            <person name="Hamelin R.C."/>
            <person name="Grigoriev I.V."/>
            <person name="Szabo L.J."/>
            <person name="Martin F."/>
        </authorList>
    </citation>
    <scope>NUCLEOTIDE SEQUENCE [LARGE SCALE GENOMIC DNA]</scope>
    <source>
        <strain evidence="5">98AG31 / pathotype 3-4-7</strain>
    </source>
</reference>
<dbReference type="InParanoid" id="F4RAX0"/>
<dbReference type="HOGENOM" id="CLU_1570970_0_0_1"/>
<feature type="chain" id="PRO_5003321476" evidence="2">
    <location>
        <begin position="23"/>
        <end position="170"/>
    </location>
</feature>
<dbReference type="OrthoDB" id="5316007at2759"/>
<evidence type="ECO:0000313" key="5">
    <source>
        <dbReference type="Proteomes" id="UP000001072"/>
    </source>
</evidence>